<dbReference type="OrthoDB" id="191139at2759"/>
<dbReference type="Gene3D" id="3.40.50.720">
    <property type="entry name" value="NAD(P)-binding Rossmann-like Domain"/>
    <property type="match status" value="1"/>
</dbReference>
<organism evidence="2 3">
    <name type="scientific">Crucibulum laeve</name>
    <dbReference type="NCBI Taxonomy" id="68775"/>
    <lineage>
        <taxon>Eukaryota</taxon>
        <taxon>Fungi</taxon>
        <taxon>Dikarya</taxon>
        <taxon>Basidiomycota</taxon>
        <taxon>Agaricomycotina</taxon>
        <taxon>Agaricomycetes</taxon>
        <taxon>Agaricomycetidae</taxon>
        <taxon>Agaricales</taxon>
        <taxon>Agaricineae</taxon>
        <taxon>Nidulariaceae</taxon>
        <taxon>Crucibulum</taxon>
    </lineage>
</organism>
<dbReference type="Proteomes" id="UP000308652">
    <property type="component" value="Unassembled WGS sequence"/>
</dbReference>
<dbReference type="SUPFAM" id="SSF51735">
    <property type="entry name" value="NAD(P)-binding Rossmann-fold domains"/>
    <property type="match status" value="1"/>
</dbReference>
<keyword evidence="3" id="KW-1185">Reference proteome</keyword>
<accession>A0A5C3M445</accession>
<proteinExistence type="predicted"/>
<dbReference type="Pfam" id="PF00106">
    <property type="entry name" value="adh_short"/>
    <property type="match status" value="1"/>
</dbReference>
<sequence>MSTSKKSVGEEDLVDLAGKVALVTGGNTGIGYGTIQFLARKGAKVYMAARSESRALAAIKQLESEGINEGSVHWLKTDLSDLRSLKASAEEFKQKENRLDILVNNAAIGAVGPYSLDENGLRNVMVVNHLSHFVLTEALLPLLKETARQESSDVRIINVTSMAHSRVNVTTFEGKESLNKEYGDTFNGYLDTYGYSKLANILHVKELQSRLDSENVPIICMAVHPGPVNTVGAKGFLSSVPYIGKLLGGFLGRMFFTSWRTGAMTSAFAAASPAVRAKKDLYKGAYLVPIAQVTQPSKCALDERLAKELYTTSVEVIKEVGV</sequence>
<evidence type="ECO:0000313" key="3">
    <source>
        <dbReference type="Proteomes" id="UP000308652"/>
    </source>
</evidence>
<gene>
    <name evidence="2" type="ORF">BDQ12DRAFT_682075</name>
</gene>
<evidence type="ECO:0000313" key="2">
    <source>
        <dbReference type="EMBL" id="TFK39597.1"/>
    </source>
</evidence>
<dbReference type="EMBL" id="ML213599">
    <property type="protein sequence ID" value="TFK39597.1"/>
    <property type="molecule type" value="Genomic_DNA"/>
</dbReference>
<dbReference type="InterPro" id="IPR002347">
    <property type="entry name" value="SDR_fam"/>
</dbReference>
<name>A0A5C3M445_9AGAR</name>
<keyword evidence="1" id="KW-0560">Oxidoreductase</keyword>
<dbReference type="PANTHER" id="PTHR43157">
    <property type="entry name" value="PHOSPHATIDYLINOSITOL-GLYCAN BIOSYNTHESIS CLASS F PROTEIN-RELATED"/>
    <property type="match status" value="1"/>
</dbReference>
<protein>
    <submittedName>
        <fullName evidence="2">NAD-P-binding protein</fullName>
    </submittedName>
</protein>
<dbReference type="AlphaFoldDB" id="A0A5C3M445"/>
<dbReference type="GO" id="GO:0016491">
    <property type="term" value="F:oxidoreductase activity"/>
    <property type="evidence" value="ECO:0007669"/>
    <property type="project" value="UniProtKB-KW"/>
</dbReference>
<dbReference type="PRINTS" id="PR00081">
    <property type="entry name" value="GDHRDH"/>
</dbReference>
<dbReference type="InterPro" id="IPR036291">
    <property type="entry name" value="NAD(P)-bd_dom_sf"/>
</dbReference>
<evidence type="ECO:0000256" key="1">
    <source>
        <dbReference type="ARBA" id="ARBA00023002"/>
    </source>
</evidence>
<reference evidence="2 3" key="1">
    <citation type="journal article" date="2019" name="Nat. Ecol. Evol.">
        <title>Megaphylogeny resolves global patterns of mushroom evolution.</title>
        <authorList>
            <person name="Varga T."/>
            <person name="Krizsan K."/>
            <person name="Foldi C."/>
            <person name="Dima B."/>
            <person name="Sanchez-Garcia M."/>
            <person name="Sanchez-Ramirez S."/>
            <person name="Szollosi G.J."/>
            <person name="Szarkandi J.G."/>
            <person name="Papp V."/>
            <person name="Albert L."/>
            <person name="Andreopoulos W."/>
            <person name="Angelini C."/>
            <person name="Antonin V."/>
            <person name="Barry K.W."/>
            <person name="Bougher N.L."/>
            <person name="Buchanan P."/>
            <person name="Buyck B."/>
            <person name="Bense V."/>
            <person name="Catcheside P."/>
            <person name="Chovatia M."/>
            <person name="Cooper J."/>
            <person name="Damon W."/>
            <person name="Desjardin D."/>
            <person name="Finy P."/>
            <person name="Geml J."/>
            <person name="Haridas S."/>
            <person name="Hughes K."/>
            <person name="Justo A."/>
            <person name="Karasinski D."/>
            <person name="Kautmanova I."/>
            <person name="Kiss B."/>
            <person name="Kocsube S."/>
            <person name="Kotiranta H."/>
            <person name="LaButti K.M."/>
            <person name="Lechner B.E."/>
            <person name="Liimatainen K."/>
            <person name="Lipzen A."/>
            <person name="Lukacs Z."/>
            <person name="Mihaltcheva S."/>
            <person name="Morgado L.N."/>
            <person name="Niskanen T."/>
            <person name="Noordeloos M.E."/>
            <person name="Ohm R.A."/>
            <person name="Ortiz-Santana B."/>
            <person name="Ovrebo C."/>
            <person name="Racz N."/>
            <person name="Riley R."/>
            <person name="Savchenko A."/>
            <person name="Shiryaev A."/>
            <person name="Soop K."/>
            <person name="Spirin V."/>
            <person name="Szebenyi C."/>
            <person name="Tomsovsky M."/>
            <person name="Tulloss R.E."/>
            <person name="Uehling J."/>
            <person name="Grigoriev I.V."/>
            <person name="Vagvolgyi C."/>
            <person name="Papp T."/>
            <person name="Martin F.M."/>
            <person name="Miettinen O."/>
            <person name="Hibbett D.S."/>
            <person name="Nagy L.G."/>
        </authorList>
    </citation>
    <scope>NUCLEOTIDE SEQUENCE [LARGE SCALE GENOMIC DNA]</scope>
    <source>
        <strain evidence="2 3">CBS 166.37</strain>
    </source>
</reference>
<dbReference type="STRING" id="68775.A0A5C3M445"/>
<dbReference type="PANTHER" id="PTHR43157:SF31">
    <property type="entry name" value="PHOSPHATIDYLINOSITOL-GLYCAN BIOSYNTHESIS CLASS F PROTEIN"/>
    <property type="match status" value="1"/>
</dbReference>